<keyword evidence="3" id="KW-1185">Reference proteome</keyword>
<feature type="region of interest" description="Disordered" evidence="1">
    <location>
        <begin position="339"/>
        <end position="358"/>
    </location>
</feature>
<reference evidence="2 3" key="1">
    <citation type="journal article" date="2016" name="Curr. Microbiol.">
        <title>Characterization and Complete Genome Sequences of Three N4-Like Roseobacter Phages Isolated from the South China Sea.</title>
        <authorList>
            <person name="Li B."/>
            <person name="Zhang S."/>
            <person name="Long L."/>
            <person name="Huang S."/>
        </authorList>
    </citation>
    <scope>NUCLEOTIDE SEQUENCE [LARGE SCALE GENOMIC DNA]</scope>
</reference>
<proteinExistence type="predicted"/>
<dbReference type="EMBL" id="KU885989">
    <property type="protein sequence ID" value="ANJ20782.1"/>
    <property type="molecule type" value="Genomic_DNA"/>
</dbReference>
<protein>
    <submittedName>
        <fullName evidence="2">RIIB-like protein</fullName>
    </submittedName>
</protein>
<gene>
    <name evidence="2" type="ORF">RDp01_gp48</name>
</gene>
<organism evidence="2 3">
    <name type="scientific">Roseobacter phage RD-1410W1-01</name>
    <dbReference type="NCBI Taxonomy" id="1815984"/>
    <lineage>
        <taxon>Viruses</taxon>
        <taxon>Duplodnaviria</taxon>
        <taxon>Heunggongvirae</taxon>
        <taxon>Uroviricota</taxon>
        <taxon>Caudoviricetes</taxon>
        <taxon>Schitoviridae</taxon>
        <taxon>Rhodovirinae</taxon>
        <taxon>Aoqinvirus</taxon>
        <taxon>Aoqinvirus RD1410W101</taxon>
    </lineage>
</organism>
<name>A0A191VYI7_9CAUD</name>
<accession>A0A191VYI7</accession>
<sequence length="484" mass="52969">MANVKNIVSMLVAETKITLISSAGEVLDMKLDGPYDTTAISEFLAPQLSGGNIVELNLDDYLTVTKALTPEYEEDGIVITQIIDGKEVQGIFYPQKISVSVQESPDVEPVVIPKVEKLQAQMKRAATEQSPAVRNFLSRLAPVVRDRLHSAEDLMDFIETAELPLTNDGMIVAYKRVRRGPDPGTFVDCHSQKIVQRLGSSVWMDVDGVDPSRNKSCSHGLHVANLGYMRSFGGDSTLIVLVDPADFIAVPHGETTKARVCRYLVVGVMGQGAHETVRSSHVEGDLSFEQMITDVVSGRHVQAVETVKVGKKEILEVLPIVENLEEALVPAEPVAPKAEVERSGRSLNTDPKEESKDIRKMAKTTKAAAQGRNLWDNAPAEVIAAFEDMRAGTMSKTAIATKHNTSTRTMGRWADKYDYEGYVASKAANMTVGERAMALYDQWINGVVELADLVSFKKARKKGWAALGFNGRQVTRIENAIKAS</sequence>
<evidence type="ECO:0000256" key="1">
    <source>
        <dbReference type="SAM" id="MobiDB-lite"/>
    </source>
</evidence>
<dbReference type="Proteomes" id="UP000259976">
    <property type="component" value="Segment"/>
</dbReference>
<evidence type="ECO:0000313" key="2">
    <source>
        <dbReference type="EMBL" id="ANJ20782.1"/>
    </source>
</evidence>
<evidence type="ECO:0000313" key="3">
    <source>
        <dbReference type="Proteomes" id="UP000259976"/>
    </source>
</evidence>